<comment type="caution">
    <text evidence="2">The sequence shown here is derived from an EMBL/GenBank/DDBJ whole genome shotgun (WGS) entry which is preliminary data.</text>
</comment>
<evidence type="ECO:0000313" key="2">
    <source>
        <dbReference type="EMBL" id="OQN98510.1"/>
    </source>
</evidence>
<proteinExistence type="predicted"/>
<accession>A0A1V8SHR8</accession>
<dbReference type="Proteomes" id="UP000192596">
    <property type="component" value="Unassembled WGS sequence"/>
</dbReference>
<feature type="compositionally biased region" description="Basic and acidic residues" evidence="1">
    <location>
        <begin position="32"/>
        <end position="46"/>
    </location>
</feature>
<keyword evidence="3" id="KW-1185">Reference proteome</keyword>
<gene>
    <name evidence="2" type="ORF">B0A48_15771</name>
</gene>
<name>A0A1V8SHR8_9PEZI</name>
<protein>
    <submittedName>
        <fullName evidence="2">Uncharacterized protein</fullName>
    </submittedName>
</protein>
<feature type="region of interest" description="Disordered" evidence="1">
    <location>
        <begin position="27"/>
        <end position="46"/>
    </location>
</feature>
<feature type="region of interest" description="Disordered" evidence="1">
    <location>
        <begin position="189"/>
        <end position="243"/>
    </location>
</feature>
<dbReference type="AlphaFoldDB" id="A0A1V8SHR8"/>
<feature type="region of interest" description="Disordered" evidence="1">
    <location>
        <begin position="280"/>
        <end position="344"/>
    </location>
</feature>
<sequence>MGSTKSKVKLEDARAQMQTDHLALAEQSAKTKQLERDRAEHMSETQKLESSLDKALLIITALLDHDIALPVNVNDGDSTASCDSASLRSVAQHPLLEAYYDKSGDVAIMHERLDAIYSEYLEDRAQRELLTDQDAKLETSDEDFEVSYTTAINAAKKNILDATDAQQRALRDCLDADINIPLAKLTSEPSVADSGVKNDPLTRAVSGAHSPSRKSYLETTLVNPAPPTNITGHMLPDGTAGPEANVGSYVEGAAIEKWIHGLPQTGTRLNSLNDLDERATPSVRSLADESDAASEDRWHSRPSAAPVADYEHTQHVSTDYRTASPMDAAPQGPPRSNHQPTVTHKRSWNAHKDLEVPETWNAHGSRESLVGEI</sequence>
<dbReference type="EMBL" id="NAJO01000045">
    <property type="protein sequence ID" value="OQN98510.1"/>
    <property type="molecule type" value="Genomic_DNA"/>
</dbReference>
<reference evidence="3" key="1">
    <citation type="submission" date="2017-03" db="EMBL/GenBank/DDBJ databases">
        <title>Genomes of endolithic fungi from Antarctica.</title>
        <authorList>
            <person name="Coleine C."/>
            <person name="Masonjones S."/>
            <person name="Stajich J.E."/>
        </authorList>
    </citation>
    <scope>NUCLEOTIDE SEQUENCE [LARGE SCALE GENOMIC DNA]</scope>
    <source>
        <strain evidence="3">CCFEE 5527</strain>
    </source>
</reference>
<evidence type="ECO:0000313" key="3">
    <source>
        <dbReference type="Proteomes" id="UP000192596"/>
    </source>
</evidence>
<organism evidence="2 3">
    <name type="scientific">Cryoendolithus antarcticus</name>
    <dbReference type="NCBI Taxonomy" id="1507870"/>
    <lineage>
        <taxon>Eukaryota</taxon>
        <taxon>Fungi</taxon>
        <taxon>Dikarya</taxon>
        <taxon>Ascomycota</taxon>
        <taxon>Pezizomycotina</taxon>
        <taxon>Dothideomycetes</taxon>
        <taxon>Dothideomycetidae</taxon>
        <taxon>Cladosporiales</taxon>
        <taxon>Cladosporiaceae</taxon>
        <taxon>Cryoendolithus</taxon>
    </lineage>
</organism>
<dbReference type="InParanoid" id="A0A1V8SHR8"/>
<evidence type="ECO:0000256" key="1">
    <source>
        <dbReference type="SAM" id="MobiDB-lite"/>
    </source>
</evidence>